<dbReference type="Pfam" id="PF04784">
    <property type="entry name" value="DUF547"/>
    <property type="match status" value="1"/>
</dbReference>
<dbReference type="PANTHER" id="PTHR46361">
    <property type="entry name" value="ELECTRON CARRIER/ PROTEIN DISULFIDE OXIDOREDUCTASE"/>
    <property type="match status" value="1"/>
</dbReference>
<sequence>MIDFTIWDRLLRQYVDDFGRVNYLSWKKENHQSLNNWLKDLEDLNYSPSSNANEQLALWINLYNAFTISTILGRYPIKSILPKFLGISNWLAFLWFFNRPAYKFAGNRYSLGKIEHGILRNQLQDPRIHFAIVCASIGCPLLRNSAYFPETVQEQLAEDASRFINNQEKVRYDSQNRILFCSKIFKWYRQDFLAVSPTIPDFIRTHLKTDLPIDAQTPIAYLHYDWSLNEQ</sequence>
<proteinExistence type="predicted"/>
<keyword evidence="3" id="KW-1185">Reference proteome</keyword>
<evidence type="ECO:0000313" key="2">
    <source>
        <dbReference type="EMBL" id="MFB2835845.1"/>
    </source>
</evidence>
<evidence type="ECO:0000313" key="3">
    <source>
        <dbReference type="Proteomes" id="UP001576780"/>
    </source>
</evidence>
<name>A0ABV4WLA9_9CYAN</name>
<dbReference type="PANTHER" id="PTHR46361:SF3">
    <property type="entry name" value="ELECTRON CARRIER_ PROTEIN DISULFIDE OXIDOREDUCTASE"/>
    <property type="match status" value="1"/>
</dbReference>
<accession>A0ABV4WLA9</accession>
<protein>
    <submittedName>
        <fullName evidence="2">DUF547 domain-containing protein</fullName>
    </submittedName>
</protein>
<dbReference type="InterPro" id="IPR006869">
    <property type="entry name" value="DUF547"/>
</dbReference>
<feature type="domain" description="DUF547" evidence="1">
    <location>
        <begin position="51"/>
        <end position="164"/>
    </location>
</feature>
<dbReference type="Proteomes" id="UP001576780">
    <property type="component" value="Unassembled WGS sequence"/>
</dbReference>
<comment type="caution">
    <text evidence="2">The sequence shown here is derived from an EMBL/GenBank/DDBJ whole genome shotgun (WGS) entry which is preliminary data.</text>
</comment>
<gene>
    <name evidence="2" type="ORF">ACE1CA_15050</name>
</gene>
<dbReference type="RefSeq" id="WP_413278248.1">
    <property type="nucleotide sequence ID" value="NZ_JBHFNT010000125.1"/>
</dbReference>
<reference evidence="2 3" key="1">
    <citation type="submission" date="2024-09" db="EMBL/GenBank/DDBJ databases">
        <title>Floridaenema gen nov. (Aerosakkonemataceae, Aerosakkonematales ord. nov., Cyanobacteria) from benthic tropical and subtropical fresh waters, with the description of four new species.</title>
        <authorList>
            <person name="Moretto J.A."/>
            <person name="Berthold D.E."/>
            <person name="Lefler F.W."/>
            <person name="Huang I.-S."/>
            <person name="Laughinghouse H. IV."/>
        </authorList>
    </citation>
    <scope>NUCLEOTIDE SEQUENCE [LARGE SCALE GENOMIC DNA]</scope>
    <source>
        <strain evidence="2 3">BLCC-F167</strain>
    </source>
</reference>
<dbReference type="EMBL" id="JBHFNT010000125">
    <property type="protein sequence ID" value="MFB2835845.1"/>
    <property type="molecule type" value="Genomic_DNA"/>
</dbReference>
<evidence type="ECO:0000259" key="1">
    <source>
        <dbReference type="Pfam" id="PF04784"/>
    </source>
</evidence>
<organism evidence="2 3">
    <name type="scientific">Floridaenema evergladense BLCC-F167</name>
    <dbReference type="NCBI Taxonomy" id="3153639"/>
    <lineage>
        <taxon>Bacteria</taxon>
        <taxon>Bacillati</taxon>
        <taxon>Cyanobacteriota</taxon>
        <taxon>Cyanophyceae</taxon>
        <taxon>Oscillatoriophycideae</taxon>
        <taxon>Aerosakkonematales</taxon>
        <taxon>Aerosakkonemataceae</taxon>
        <taxon>Floridanema</taxon>
        <taxon>Floridanema evergladense</taxon>
    </lineage>
</organism>